<organism evidence="1 2">
    <name type="scientific">Saccharopolyspora rectivirgula</name>
    <dbReference type="NCBI Taxonomy" id="28042"/>
    <lineage>
        <taxon>Bacteria</taxon>
        <taxon>Bacillati</taxon>
        <taxon>Actinomycetota</taxon>
        <taxon>Actinomycetes</taxon>
        <taxon>Pseudonocardiales</taxon>
        <taxon>Pseudonocardiaceae</taxon>
        <taxon>Saccharopolyspora</taxon>
    </lineage>
</organism>
<dbReference type="InterPro" id="IPR007438">
    <property type="entry name" value="DUF488"/>
</dbReference>
<comment type="caution">
    <text evidence="1">The sequence shown here is derived from an EMBL/GenBank/DDBJ whole genome shotgun (WGS) entry which is preliminary data.</text>
</comment>
<dbReference type="STRING" id="28042.GU90_06960"/>
<dbReference type="Proteomes" id="UP000031419">
    <property type="component" value="Unassembled WGS sequence"/>
</dbReference>
<dbReference type="Pfam" id="PF04343">
    <property type="entry name" value="DUF488"/>
    <property type="match status" value="1"/>
</dbReference>
<dbReference type="PANTHER" id="PTHR39337:SF1">
    <property type="entry name" value="BLR5642 PROTEIN"/>
    <property type="match status" value="1"/>
</dbReference>
<keyword evidence="2" id="KW-1185">Reference proteome</keyword>
<dbReference type="InterPro" id="IPR014519">
    <property type="entry name" value="UCP024492"/>
</dbReference>
<gene>
    <name evidence="1" type="ORF">GU90_06960</name>
</gene>
<dbReference type="PIRSF" id="PIRSF024492">
    <property type="entry name" value="UCP024492"/>
    <property type="match status" value="1"/>
</dbReference>
<name>A0A073B0X6_9PSEU</name>
<protein>
    <submittedName>
        <fullName evidence="1">DNA repair protein</fullName>
    </submittedName>
</protein>
<reference evidence="1 2" key="1">
    <citation type="submission" date="2014-06" db="EMBL/GenBank/DDBJ databases">
        <title>Saccharopolyspora rectivirgula DSM-43113 Genome sequencing.</title>
        <authorList>
            <person name="Barrera C."/>
            <person name="Millon L."/>
            <person name="Rognon B."/>
            <person name="Zaugg C."/>
            <person name="Monod M."/>
        </authorList>
    </citation>
    <scope>NUCLEOTIDE SEQUENCE [LARGE SCALE GENOMIC DNA]</scope>
    <source>
        <strain evidence="1 2">DSM 43113</strain>
    </source>
</reference>
<dbReference type="OrthoDB" id="9789109at2"/>
<dbReference type="AlphaFoldDB" id="A0A073B0X6"/>
<evidence type="ECO:0000313" key="2">
    <source>
        <dbReference type="Proteomes" id="UP000031419"/>
    </source>
</evidence>
<proteinExistence type="predicted"/>
<evidence type="ECO:0000313" key="1">
    <source>
        <dbReference type="EMBL" id="KEI44952.1"/>
    </source>
</evidence>
<dbReference type="PANTHER" id="PTHR39337">
    <property type="entry name" value="BLR5642 PROTEIN"/>
    <property type="match status" value="1"/>
</dbReference>
<dbReference type="RefSeq" id="WP_029722255.1">
    <property type="nucleotide sequence ID" value="NZ_JAJUIW010000056.1"/>
</dbReference>
<sequence length="187" mass="21066">MGERGGATPTLLTVGHGRADRAELTSLFRATGLDAVVDVRSAPGSRRNPDAHRESLRHWLPEAGIAYRWEQRLGGWRSTAPDSPDVFWRNDSFRGYAGHTRTPEFLAAMRELLEQAAQLRTAVMCAESLWWHCHRRIIADVAVLIWHARVLHLDHRGRLAEHPVTPGARLREDGLVCYDRLPPEAGE</sequence>
<accession>A0A073B0X6</accession>
<dbReference type="eggNOG" id="COG5483">
    <property type="taxonomic scope" value="Bacteria"/>
</dbReference>
<dbReference type="EMBL" id="JNVU01000017">
    <property type="protein sequence ID" value="KEI44952.1"/>
    <property type="molecule type" value="Genomic_DNA"/>
</dbReference>